<dbReference type="InterPro" id="IPR009057">
    <property type="entry name" value="Homeodomain-like_sf"/>
</dbReference>
<keyword evidence="3" id="KW-0804">Transcription</keyword>
<evidence type="ECO:0000313" key="6">
    <source>
        <dbReference type="Proteomes" id="UP000622475"/>
    </source>
</evidence>
<keyword evidence="1" id="KW-0805">Transcription regulation</keyword>
<dbReference type="InterPro" id="IPR046532">
    <property type="entry name" value="DUF6597"/>
</dbReference>
<dbReference type="RefSeq" id="WP_194112022.1">
    <property type="nucleotide sequence ID" value="NZ_JADFFL010000004.1"/>
</dbReference>
<dbReference type="InterPro" id="IPR018060">
    <property type="entry name" value="HTH_AraC"/>
</dbReference>
<dbReference type="EMBL" id="JADFFL010000004">
    <property type="protein sequence ID" value="MBE9662799.1"/>
    <property type="molecule type" value="Genomic_DNA"/>
</dbReference>
<gene>
    <name evidence="5" type="ORF">IRJ16_12970</name>
</gene>
<feature type="domain" description="HTH araC/xylS-type" evidence="4">
    <location>
        <begin position="150"/>
        <end position="250"/>
    </location>
</feature>
<dbReference type="PANTHER" id="PTHR43280:SF2">
    <property type="entry name" value="HTH-TYPE TRANSCRIPTIONAL REGULATOR EXSA"/>
    <property type="match status" value="1"/>
</dbReference>
<name>A0A929KWB0_9SPHI</name>
<evidence type="ECO:0000256" key="1">
    <source>
        <dbReference type="ARBA" id="ARBA00023015"/>
    </source>
</evidence>
<protein>
    <submittedName>
        <fullName evidence="5">Helix-turn-helix transcriptional regulator</fullName>
    </submittedName>
</protein>
<dbReference type="GO" id="GO:0043565">
    <property type="term" value="F:sequence-specific DNA binding"/>
    <property type="evidence" value="ECO:0007669"/>
    <property type="project" value="InterPro"/>
</dbReference>
<evidence type="ECO:0000256" key="3">
    <source>
        <dbReference type="ARBA" id="ARBA00023163"/>
    </source>
</evidence>
<comment type="caution">
    <text evidence="5">The sequence shown here is derived from an EMBL/GenBank/DDBJ whole genome shotgun (WGS) entry which is preliminary data.</text>
</comment>
<dbReference type="Proteomes" id="UP000622475">
    <property type="component" value="Unassembled WGS sequence"/>
</dbReference>
<reference evidence="5" key="1">
    <citation type="submission" date="2020-10" db="EMBL/GenBank/DDBJ databases">
        <title>Mucilaginibacter mali sp. nov., isolated from rhizosphere soil of apple orchard.</title>
        <authorList>
            <person name="Lee J.-S."/>
            <person name="Kim H.S."/>
            <person name="Kim J.-S."/>
        </authorList>
    </citation>
    <scope>NUCLEOTIDE SEQUENCE</scope>
    <source>
        <strain evidence="5">KCTC 22746</strain>
    </source>
</reference>
<sequence length="259" mass="29513">MLFKEYLPCPELRKYVDRYWKFVVAPGENSGQPITHVFPPDGSCSLVFVSLNNFHYKGVTFIGPTTTINEILVHPNSINFGIRLKPGCSGLLYDNDVATIANDSVTIPPHQLADWQQQFLQNLDLDLDDTTQLDTALVTILTKSKFKPDDRVLKAVDLIINHDGNFTLTEIADHACISPRQLQRLFNSATGITIKQFCQIRRLRKAVIDIHIGRQTYAEMVNSRGFSDQAHYYNSFKKVAGYDIRKFFEHINNIEHQLA</sequence>
<evidence type="ECO:0000259" key="4">
    <source>
        <dbReference type="PROSITE" id="PS01124"/>
    </source>
</evidence>
<accession>A0A929KWB0</accession>
<dbReference type="AlphaFoldDB" id="A0A929KWB0"/>
<dbReference type="Gene3D" id="1.10.10.60">
    <property type="entry name" value="Homeodomain-like"/>
    <property type="match status" value="1"/>
</dbReference>
<dbReference type="Pfam" id="PF12833">
    <property type="entry name" value="HTH_18"/>
    <property type="match status" value="1"/>
</dbReference>
<dbReference type="GO" id="GO:0003700">
    <property type="term" value="F:DNA-binding transcription factor activity"/>
    <property type="evidence" value="ECO:0007669"/>
    <property type="project" value="InterPro"/>
</dbReference>
<dbReference type="PANTHER" id="PTHR43280">
    <property type="entry name" value="ARAC-FAMILY TRANSCRIPTIONAL REGULATOR"/>
    <property type="match status" value="1"/>
</dbReference>
<evidence type="ECO:0000256" key="2">
    <source>
        <dbReference type="ARBA" id="ARBA00023125"/>
    </source>
</evidence>
<keyword evidence="2" id="KW-0238">DNA-binding</keyword>
<dbReference type="PROSITE" id="PS01124">
    <property type="entry name" value="HTH_ARAC_FAMILY_2"/>
    <property type="match status" value="1"/>
</dbReference>
<dbReference type="SMART" id="SM00342">
    <property type="entry name" value="HTH_ARAC"/>
    <property type="match status" value="1"/>
</dbReference>
<keyword evidence="6" id="KW-1185">Reference proteome</keyword>
<organism evidence="5 6">
    <name type="scientific">Mucilaginibacter myungsuensis</name>
    <dbReference type="NCBI Taxonomy" id="649104"/>
    <lineage>
        <taxon>Bacteria</taxon>
        <taxon>Pseudomonadati</taxon>
        <taxon>Bacteroidota</taxon>
        <taxon>Sphingobacteriia</taxon>
        <taxon>Sphingobacteriales</taxon>
        <taxon>Sphingobacteriaceae</taxon>
        <taxon>Mucilaginibacter</taxon>
    </lineage>
</organism>
<dbReference type="Pfam" id="PF20240">
    <property type="entry name" value="DUF6597"/>
    <property type="match status" value="1"/>
</dbReference>
<proteinExistence type="predicted"/>
<evidence type="ECO:0000313" key="5">
    <source>
        <dbReference type="EMBL" id="MBE9662799.1"/>
    </source>
</evidence>
<dbReference type="SUPFAM" id="SSF46689">
    <property type="entry name" value="Homeodomain-like"/>
    <property type="match status" value="1"/>
</dbReference>